<dbReference type="EMBL" id="CM029049">
    <property type="protein sequence ID" value="KAG2571354.1"/>
    <property type="molecule type" value="Genomic_DNA"/>
</dbReference>
<dbReference type="PANTHER" id="PTHR35311:SF6">
    <property type="entry name" value="OS04G0348000 PROTEIN"/>
    <property type="match status" value="1"/>
</dbReference>
<dbReference type="Proteomes" id="UP000823388">
    <property type="component" value="Chromosome 7K"/>
</dbReference>
<feature type="compositionally biased region" description="Low complexity" evidence="1">
    <location>
        <begin position="825"/>
        <end position="838"/>
    </location>
</feature>
<dbReference type="InterPro" id="IPR053090">
    <property type="entry name" value="Centromere_KNL-2_homolog"/>
</dbReference>
<feature type="region of interest" description="Disordered" evidence="1">
    <location>
        <begin position="97"/>
        <end position="121"/>
    </location>
</feature>
<accession>A0A8T0QLN2</accession>
<feature type="compositionally biased region" description="Polar residues" evidence="1">
    <location>
        <begin position="729"/>
        <end position="738"/>
    </location>
</feature>
<evidence type="ECO:0000313" key="3">
    <source>
        <dbReference type="Proteomes" id="UP000823388"/>
    </source>
</evidence>
<reference evidence="2 3" key="1">
    <citation type="submission" date="2020-05" db="EMBL/GenBank/DDBJ databases">
        <title>WGS assembly of Panicum virgatum.</title>
        <authorList>
            <person name="Lovell J.T."/>
            <person name="Jenkins J."/>
            <person name="Shu S."/>
            <person name="Juenger T.E."/>
            <person name="Schmutz J."/>
        </authorList>
    </citation>
    <scope>NUCLEOTIDE SEQUENCE [LARGE SCALE GENOMIC DNA]</scope>
    <source>
        <strain evidence="3">cv. AP13</strain>
    </source>
</reference>
<proteinExistence type="predicted"/>
<feature type="region of interest" description="Disordered" evidence="1">
    <location>
        <begin position="692"/>
        <end position="738"/>
    </location>
</feature>
<keyword evidence="3" id="KW-1185">Reference proteome</keyword>
<feature type="region of interest" description="Disordered" evidence="1">
    <location>
        <begin position="368"/>
        <end position="392"/>
    </location>
</feature>
<dbReference type="PANTHER" id="PTHR35311">
    <property type="entry name" value="KINETOCHORE-ASSOCIATED PROTEIN KNL-2 HOMOLOG"/>
    <property type="match status" value="1"/>
</dbReference>
<evidence type="ECO:0000313" key="2">
    <source>
        <dbReference type="EMBL" id="KAG2571354.1"/>
    </source>
</evidence>
<organism evidence="2 3">
    <name type="scientific">Panicum virgatum</name>
    <name type="common">Blackwell switchgrass</name>
    <dbReference type="NCBI Taxonomy" id="38727"/>
    <lineage>
        <taxon>Eukaryota</taxon>
        <taxon>Viridiplantae</taxon>
        <taxon>Streptophyta</taxon>
        <taxon>Embryophyta</taxon>
        <taxon>Tracheophyta</taxon>
        <taxon>Spermatophyta</taxon>
        <taxon>Magnoliopsida</taxon>
        <taxon>Liliopsida</taxon>
        <taxon>Poales</taxon>
        <taxon>Poaceae</taxon>
        <taxon>PACMAD clade</taxon>
        <taxon>Panicoideae</taxon>
        <taxon>Panicodae</taxon>
        <taxon>Paniceae</taxon>
        <taxon>Panicinae</taxon>
        <taxon>Panicum</taxon>
        <taxon>Panicum sect. Hiantes</taxon>
    </lineage>
</organism>
<feature type="compositionally biased region" description="Basic residues" evidence="1">
    <location>
        <begin position="368"/>
        <end position="382"/>
    </location>
</feature>
<dbReference type="AlphaFoldDB" id="A0A8T0QLN2"/>
<feature type="region of interest" description="Disordered" evidence="1">
    <location>
        <begin position="529"/>
        <end position="554"/>
    </location>
</feature>
<name>A0A8T0QLN2_PANVG</name>
<gene>
    <name evidence="2" type="ORF">PVAP13_7KG010546</name>
</gene>
<evidence type="ECO:0008006" key="4">
    <source>
        <dbReference type="Google" id="ProtNLM"/>
    </source>
</evidence>
<evidence type="ECO:0000256" key="1">
    <source>
        <dbReference type="SAM" id="MobiDB-lite"/>
    </source>
</evidence>
<feature type="region of interest" description="Disordered" evidence="1">
    <location>
        <begin position="778"/>
        <end position="912"/>
    </location>
</feature>
<sequence length="912" mass="98273">MGNIVNTVKRFSSNDATAIPVQRCSNLSIGTSRLDKCTCIGNGISMTVETALASKGGSINGCKDFWEVANEEMHMTPGSTSIKGCLGDIDLLTPPMVHTRPSGSDEGNNERETPNGTAHNDARELGCVDHSENSGLIYSQSAGHMFHNLEGGSTGTPRSLMLDISKESLSKVSLEGNSFRNPKLADAVESSPAADARKGKDLLYRVSPADGLFDSTVCEELADGALDSCYKCNAEVSLDGQSHEQSKQHKSVNYDVVPIEVIAPCANLDVSNPKSSLKGRAKRKRIAKVSSQMLVPKENTGILVPSDQICVETPTSELVERSSGDEILQGTPRSRMTKTPLSYVHHSPLTRRKSKALSVATSQCVKMKRSKVHRSPLTRSKSKSLSIATPESVKIKQSRSGRLIVPRLDPGSQNITYGPVCEWFCFGFPLQWREILNPNMEQQHEQSQSESTANAPKHSVECYMEKLSRKTTCITNSMRYAFRENDFYSSIGCTCNTDGPAIQTDGNAGNMAASWGLNGGTRNMPEKPLTPPRETCCSGQESEQHERTQVDASEQGIVSHSVSSVSVNLSTGSICPSSKVDESIFVPSKNVQVDKEGYRSRSDCCQAEDAADIPENTQSCEQEMVTLPIDSAIVNENLNSTSSDLGEPGTLKCGKASVNLGTADALELTTEGVTPQFGAVRGSEDSIVRRLRSGKVYGTPSGGPVKRRYKKKSIQHEASSEMMAPKEGGTSTDLTSHENPPCAIHKGKHERPICHQYGHWYTCKAGDREDFAAMLADRGPRKKKVAPAATETSIGPVTNPGMVFPQLSSTGTTSTTVNKRKKKSTSSTTSSRPSAVSVRRSRIGSNQLELVPMTISKPTEELSAPAEKKQRQKKSASSQAIGSLAMSTRSILAASPSIPAMGTRSKRKLAVT</sequence>
<protein>
    <recommendedName>
        <fullName evidence="4">SANTA domain-containing protein</fullName>
    </recommendedName>
</protein>
<comment type="caution">
    <text evidence="2">The sequence shown here is derived from an EMBL/GenBank/DDBJ whole genome shotgun (WGS) entry which is preliminary data.</text>
</comment>